<dbReference type="GO" id="GO:0004798">
    <property type="term" value="F:dTMP kinase activity"/>
    <property type="evidence" value="ECO:0007669"/>
    <property type="project" value="UniProtKB-EC"/>
</dbReference>
<dbReference type="CDD" id="cd01672">
    <property type="entry name" value="TMPK"/>
    <property type="match status" value="1"/>
</dbReference>
<dbReference type="Pfam" id="PF02223">
    <property type="entry name" value="Thymidylate_kin"/>
    <property type="match status" value="2"/>
</dbReference>
<evidence type="ECO:0000256" key="2">
    <source>
        <dbReference type="ARBA" id="ARBA00009776"/>
    </source>
</evidence>
<keyword evidence="9" id="KW-0067">ATP-binding</keyword>
<sequence length="425" mass="45927">MTSLDTVRKVPRGALIVFEGGDRCGKTTQCSKLVERLRSQGVDAVMWRFPDRSTSIGAAINAYLAEQSHLDDAVVHMLFVANRLEKREEMLRLLAGGTTLVLDRYSYSGVAYTAAKGLPHLSIEYCKSVEVLLPAADLVLHMTMTAEATAARGGYGQERYEKVEFQKKAMEAFEALRDERWAVIDASGTIEDIHQQVVAVTEPVVRQALAGRALGRLWDYQPMELPGTGPDADAMAALGQGGDADDTVVHLLFTANRFEKRKEMLRLLAGGTTLVLDRYSYSGVAYTAAKGLPHLDGSYCRSVEVGLPAADLVVLMDLPPERAAARGGFGRERYEKLDMQRKVALQYEALKDGRWLTLDATAPPELIHQQVMAAVSPVVDRAAGGAPLGRLWDYKPLELPDVMDDAAAAAAGVAAGNGASAGAAH</sequence>
<evidence type="ECO:0000256" key="6">
    <source>
        <dbReference type="ARBA" id="ARBA00022727"/>
    </source>
</evidence>
<organism evidence="11 12">
    <name type="scientific">Pleodorina starrii</name>
    <dbReference type="NCBI Taxonomy" id="330485"/>
    <lineage>
        <taxon>Eukaryota</taxon>
        <taxon>Viridiplantae</taxon>
        <taxon>Chlorophyta</taxon>
        <taxon>core chlorophytes</taxon>
        <taxon>Chlorophyceae</taxon>
        <taxon>CS clade</taxon>
        <taxon>Chlamydomonadales</taxon>
        <taxon>Volvocaceae</taxon>
        <taxon>Pleodorina</taxon>
    </lineage>
</organism>
<evidence type="ECO:0000259" key="10">
    <source>
        <dbReference type="Pfam" id="PF02223"/>
    </source>
</evidence>
<dbReference type="GO" id="GO:0006233">
    <property type="term" value="P:dTDP biosynthetic process"/>
    <property type="evidence" value="ECO:0007669"/>
    <property type="project" value="InterPro"/>
</dbReference>
<dbReference type="Gene3D" id="3.40.50.300">
    <property type="entry name" value="P-loop containing nucleotide triphosphate hydrolases"/>
    <property type="match status" value="2"/>
</dbReference>
<keyword evidence="7" id="KW-0547">Nucleotide-binding</keyword>
<keyword evidence="8" id="KW-0418">Kinase</keyword>
<comment type="similarity">
    <text evidence="2">Belongs to the thymidylate kinase family.</text>
</comment>
<dbReference type="InterPro" id="IPR039430">
    <property type="entry name" value="Thymidylate_kin-like_dom"/>
</dbReference>
<evidence type="ECO:0000313" key="11">
    <source>
        <dbReference type="EMBL" id="GLC50878.1"/>
    </source>
</evidence>
<keyword evidence="12" id="KW-1185">Reference proteome</keyword>
<dbReference type="FunFam" id="3.40.50.300:FF:000679">
    <property type="entry name" value="Thymidylate kinase"/>
    <property type="match status" value="1"/>
</dbReference>
<dbReference type="GO" id="GO:0005524">
    <property type="term" value="F:ATP binding"/>
    <property type="evidence" value="ECO:0007669"/>
    <property type="project" value="UniProtKB-KW"/>
</dbReference>
<dbReference type="GO" id="GO:0005829">
    <property type="term" value="C:cytosol"/>
    <property type="evidence" value="ECO:0007669"/>
    <property type="project" value="TreeGrafter"/>
</dbReference>
<dbReference type="PROSITE" id="PS01331">
    <property type="entry name" value="THYMIDYLATE_KINASE"/>
    <property type="match status" value="2"/>
</dbReference>
<dbReference type="GO" id="GO:0006235">
    <property type="term" value="P:dTTP biosynthetic process"/>
    <property type="evidence" value="ECO:0007669"/>
    <property type="project" value="TreeGrafter"/>
</dbReference>
<dbReference type="EC" id="2.7.4.9" evidence="3"/>
<gene>
    <name evidence="11" type="primary">PLEST008584</name>
    <name evidence="11" type="ORF">PLESTB_000442000</name>
</gene>
<evidence type="ECO:0000256" key="8">
    <source>
        <dbReference type="ARBA" id="ARBA00022777"/>
    </source>
</evidence>
<keyword evidence="5" id="KW-0808">Transferase</keyword>
<comment type="caution">
    <text evidence="11">The sequence shown here is derived from an EMBL/GenBank/DDBJ whole genome shotgun (WGS) entry which is preliminary data.</text>
</comment>
<dbReference type="InterPro" id="IPR027417">
    <property type="entry name" value="P-loop_NTPase"/>
</dbReference>
<dbReference type="HAMAP" id="MF_00165">
    <property type="entry name" value="Thymidylate_kinase"/>
    <property type="match status" value="1"/>
</dbReference>
<feature type="domain" description="Thymidylate kinase-like" evidence="10">
    <location>
        <begin position="240"/>
        <end position="371"/>
    </location>
</feature>
<dbReference type="GO" id="GO:0005634">
    <property type="term" value="C:nucleus"/>
    <property type="evidence" value="ECO:0007669"/>
    <property type="project" value="TreeGrafter"/>
</dbReference>
<dbReference type="SUPFAM" id="SSF52540">
    <property type="entry name" value="P-loop containing nucleoside triphosphate hydrolases"/>
    <property type="match status" value="2"/>
</dbReference>
<dbReference type="GO" id="GO:0004550">
    <property type="term" value="F:nucleoside diphosphate kinase activity"/>
    <property type="evidence" value="ECO:0007669"/>
    <property type="project" value="TreeGrafter"/>
</dbReference>
<feature type="domain" description="Thymidylate kinase-like" evidence="10">
    <location>
        <begin position="18"/>
        <end position="197"/>
    </location>
</feature>
<dbReference type="EMBL" id="BRXU01000004">
    <property type="protein sequence ID" value="GLC50878.1"/>
    <property type="molecule type" value="Genomic_DNA"/>
</dbReference>
<evidence type="ECO:0000256" key="4">
    <source>
        <dbReference type="ARBA" id="ARBA00017144"/>
    </source>
</evidence>
<dbReference type="PANTHER" id="PTHR10344">
    <property type="entry name" value="THYMIDYLATE KINASE"/>
    <property type="match status" value="1"/>
</dbReference>
<evidence type="ECO:0000256" key="3">
    <source>
        <dbReference type="ARBA" id="ARBA00012980"/>
    </source>
</evidence>
<dbReference type="NCBIfam" id="TIGR00041">
    <property type="entry name" value="DTMP_kinase"/>
    <property type="match status" value="1"/>
</dbReference>
<dbReference type="InterPro" id="IPR018095">
    <property type="entry name" value="Thymidylate_kin_CS"/>
</dbReference>
<evidence type="ECO:0000256" key="5">
    <source>
        <dbReference type="ARBA" id="ARBA00022679"/>
    </source>
</evidence>
<proteinExistence type="inferred from homology"/>
<evidence type="ECO:0000256" key="7">
    <source>
        <dbReference type="ARBA" id="ARBA00022741"/>
    </source>
</evidence>
<evidence type="ECO:0000256" key="1">
    <source>
        <dbReference type="ARBA" id="ARBA00004992"/>
    </source>
</evidence>
<reference evidence="11 12" key="1">
    <citation type="journal article" date="2023" name="Commun. Biol.">
        <title>Reorganization of the ancestral sex-determining regions during the evolution of trioecy in Pleodorina starrii.</title>
        <authorList>
            <person name="Takahashi K."/>
            <person name="Suzuki S."/>
            <person name="Kawai-Toyooka H."/>
            <person name="Yamamoto K."/>
            <person name="Hamaji T."/>
            <person name="Ootsuki R."/>
            <person name="Yamaguchi H."/>
            <person name="Kawachi M."/>
            <person name="Higashiyama T."/>
            <person name="Nozaki H."/>
        </authorList>
    </citation>
    <scope>NUCLEOTIDE SEQUENCE [LARGE SCALE GENOMIC DNA]</scope>
    <source>
        <strain evidence="11 12">NIES-4479</strain>
    </source>
</reference>
<evidence type="ECO:0000256" key="9">
    <source>
        <dbReference type="ARBA" id="ARBA00022840"/>
    </source>
</evidence>
<protein>
    <recommendedName>
        <fullName evidence="4">Thymidylate kinase</fullName>
        <ecNumber evidence="3">2.7.4.9</ecNumber>
    </recommendedName>
</protein>
<dbReference type="Proteomes" id="UP001165080">
    <property type="component" value="Unassembled WGS sequence"/>
</dbReference>
<accession>A0A9W6EZA9</accession>
<dbReference type="PANTHER" id="PTHR10344:SF1">
    <property type="entry name" value="THYMIDYLATE KINASE"/>
    <property type="match status" value="1"/>
</dbReference>
<name>A0A9W6EZA9_9CHLO</name>
<dbReference type="GO" id="GO:0006227">
    <property type="term" value="P:dUDP biosynthetic process"/>
    <property type="evidence" value="ECO:0007669"/>
    <property type="project" value="TreeGrafter"/>
</dbReference>
<dbReference type="AlphaFoldDB" id="A0A9W6EZA9"/>
<keyword evidence="6" id="KW-0545">Nucleotide biosynthesis</keyword>
<comment type="pathway">
    <text evidence="1">Pyrimidine metabolism; dTTP biosynthesis.</text>
</comment>
<dbReference type="InterPro" id="IPR018094">
    <property type="entry name" value="Thymidylate_kinase"/>
</dbReference>
<evidence type="ECO:0000313" key="12">
    <source>
        <dbReference type="Proteomes" id="UP001165080"/>
    </source>
</evidence>
<dbReference type="GO" id="GO:0005739">
    <property type="term" value="C:mitochondrion"/>
    <property type="evidence" value="ECO:0007669"/>
    <property type="project" value="TreeGrafter"/>
</dbReference>